<evidence type="ECO:0000313" key="2">
    <source>
        <dbReference type="Proteomes" id="UP000182054"/>
    </source>
</evidence>
<name>A0A1I0TRZ4_9NOCA</name>
<sequence length="65" mass="7282">MGHMMWLIVAVAVLAVWTVGAVVLGVKMGYAIRRADERSETDRAGAYLELVWFESKTKNTLLTRV</sequence>
<gene>
    <name evidence="1" type="ORF">SAMN05444374_1096</name>
</gene>
<evidence type="ECO:0000313" key="1">
    <source>
        <dbReference type="EMBL" id="SFA54343.1"/>
    </source>
</evidence>
<dbReference type="Proteomes" id="UP000182054">
    <property type="component" value="Unassembled WGS sequence"/>
</dbReference>
<organism evidence="1 2">
    <name type="scientific">Rhodococcoides kroppenstedtii</name>
    <dbReference type="NCBI Taxonomy" id="293050"/>
    <lineage>
        <taxon>Bacteria</taxon>
        <taxon>Bacillati</taxon>
        <taxon>Actinomycetota</taxon>
        <taxon>Actinomycetes</taxon>
        <taxon>Mycobacteriales</taxon>
        <taxon>Nocardiaceae</taxon>
        <taxon>Rhodococcoides</taxon>
    </lineage>
</organism>
<dbReference type="AlphaFoldDB" id="A0A1I0TRZ4"/>
<accession>A0A1I0TRZ4</accession>
<dbReference type="EMBL" id="FOJN01000009">
    <property type="protein sequence ID" value="SFA54343.1"/>
    <property type="molecule type" value="Genomic_DNA"/>
</dbReference>
<proteinExistence type="predicted"/>
<protein>
    <submittedName>
        <fullName evidence="1">Uncharacterized protein</fullName>
    </submittedName>
</protein>
<reference evidence="1 2" key="1">
    <citation type="submission" date="2016-10" db="EMBL/GenBank/DDBJ databases">
        <authorList>
            <person name="de Groot N.N."/>
        </authorList>
    </citation>
    <scope>NUCLEOTIDE SEQUENCE [LARGE SCALE GENOMIC DNA]</scope>
    <source>
        <strain evidence="1 2">DSM 44908</strain>
    </source>
</reference>